<dbReference type="EMBL" id="FMCV01000007">
    <property type="protein sequence ID" value="SCF06146.1"/>
    <property type="molecule type" value="Genomic_DNA"/>
</dbReference>
<dbReference type="Gene3D" id="3.40.190.10">
    <property type="entry name" value="Periplasmic binding protein-like II"/>
    <property type="match status" value="2"/>
</dbReference>
<feature type="domain" description="HTH lysR-type" evidence="6">
    <location>
        <begin position="1"/>
        <end position="58"/>
    </location>
</feature>
<dbReference type="SUPFAM" id="SSF46785">
    <property type="entry name" value="Winged helix' DNA-binding domain"/>
    <property type="match status" value="1"/>
</dbReference>
<dbReference type="InterPro" id="IPR000847">
    <property type="entry name" value="LysR_HTH_N"/>
</dbReference>
<reference evidence="8" key="1">
    <citation type="submission" date="2016-06" db="EMBL/GenBank/DDBJ databases">
        <authorList>
            <person name="Varghese N."/>
        </authorList>
    </citation>
    <scope>NUCLEOTIDE SEQUENCE [LARGE SCALE GENOMIC DNA]</scope>
    <source>
        <strain evidence="8">DSM 45555</strain>
    </source>
</reference>
<dbReference type="CDD" id="cd08414">
    <property type="entry name" value="PBP2_LTTR_aromatics_like"/>
    <property type="match status" value="1"/>
</dbReference>
<dbReference type="AlphaFoldDB" id="A0A1C4XCE1"/>
<dbReference type="SUPFAM" id="SSF53850">
    <property type="entry name" value="Periplasmic binding protein-like II"/>
    <property type="match status" value="1"/>
</dbReference>
<dbReference type="InterPro" id="IPR036388">
    <property type="entry name" value="WH-like_DNA-bd_sf"/>
</dbReference>
<keyword evidence="3" id="KW-0238">DNA-binding</keyword>
<keyword evidence="8" id="KW-1185">Reference proteome</keyword>
<protein>
    <submittedName>
        <fullName evidence="7">Transcriptional regulator, LysR family</fullName>
    </submittedName>
</protein>
<dbReference type="PANTHER" id="PTHR30346:SF0">
    <property type="entry name" value="HCA OPERON TRANSCRIPTIONAL ACTIVATOR HCAR"/>
    <property type="match status" value="1"/>
</dbReference>
<dbReference type="RefSeq" id="WP_091044969.1">
    <property type="nucleotide sequence ID" value="NZ_FMCV01000007.1"/>
</dbReference>
<evidence type="ECO:0000256" key="4">
    <source>
        <dbReference type="ARBA" id="ARBA00023163"/>
    </source>
</evidence>
<evidence type="ECO:0000313" key="7">
    <source>
        <dbReference type="EMBL" id="SCF06146.1"/>
    </source>
</evidence>
<keyword evidence="2" id="KW-0805">Transcription regulation</keyword>
<evidence type="ECO:0000256" key="3">
    <source>
        <dbReference type="ARBA" id="ARBA00023125"/>
    </source>
</evidence>
<gene>
    <name evidence="7" type="ORF">GA0070215_10752</name>
</gene>
<comment type="similarity">
    <text evidence="1">Belongs to the LysR transcriptional regulatory family.</text>
</comment>
<name>A0A1C4XCE1_9ACTN</name>
<dbReference type="Proteomes" id="UP000198551">
    <property type="component" value="Unassembled WGS sequence"/>
</dbReference>
<dbReference type="PANTHER" id="PTHR30346">
    <property type="entry name" value="TRANSCRIPTIONAL DUAL REGULATOR HCAR-RELATED"/>
    <property type="match status" value="1"/>
</dbReference>
<accession>A0A1C4XCE1</accession>
<dbReference type="InterPro" id="IPR036390">
    <property type="entry name" value="WH_DNA-bd_sf"/>
</dbReference>
<evidence type="ECO:0000259" key="6">
    <source>
        <dbReference type="PROSITE" id="PS50931"/>
    </source>
</evidence>
<dbReference type="GO" id="GO:0003677">
    <property type="term" value="F:DNA binding"/>
    <property type="evidence" value="ECO:0007669"/>
    <property type="project" value="UniProtKB-KW"/>
</dbReference>
<dbReference type="PROSITE" id="PS50931">
    <property type="entry name" value="HTH_LYSR"/>
    <property type="match status" value="1"/>
</dbReference>
<evidence type="ECO:0000256" key="1">
    <source>
        <dbReference type="ARBA" id="ARBA00009437"/>
    </source>
</evidence>
<dbReference type="Gene3D" id="1.10.10.10">
    <property type="entry name" value="Winged helix-like DNA-binding domain superfamily/Winged helix DNA-binding domain"/>
    <property type="match status" value="1"/>
</dbReference>
<dbReference type="Pfam" id="PF03466">
    <property type="entry name" value="LysR_substrate"/>
    <property type="match status" value="1"/>
</dbReference>
<dbReference type="GO" id="GO:0032993">
    <property type="term" value="C:protein-DNA complex"/>
    <property type="evidence" value="ECO:0007669"/>
    <property type="project" value="TreeGrafter"/>
</dbReference>
<evidence type="ECO:0000313" key="8">
    <source>
        <dbReference type="Proteomes" id="UP000198551"/>
    </source>
</evidence>
<feature type="region of interest" description="Disordered" evidence="5">
    <location>
        <begin position="290"/>
        <end position="312"/>
    </location>
</feature>
<keyword evidence="4" id="KW-0804">Transcription</keyword>
<dbReference type="FunFam" id="1.10.10.10:FF:000001">
    <property type="entry name" value="LysR family transcriptional regulator"/>
    <property type="match status" value="1"/>
</dbReference>
<dbReference type="GO" id="GO:0003700">
    <property type="term" value="F:DNA-binding transcription factor activity"/>
    <property type="evidence" value="ECO:0007669"/>
    <property type="project" value="InterPro"/>
</dbReference>
<proteinExistence type="inferred from homology"/>
<dbReference type="Pfam" id="PF00126">
    <property type="entry name" value="HTH_1"/>
    <property type="match status" value="1"/>
</dbReference>
<evidence type="ECO:0000256" key="5">
    <source>
        <dbReference type="SAM" id="MobiDB-lite"/>
    </source>
</evidence>
<evidence type="ECO:0000256" key="2">
    <source>
        <dbReference type="ARBA" id="ARBA00023015"/>
    </source>
</evidence>
<sequence length="312" mass="33990">MELRDIEIFLTLTEELHFGRTAERLHVSQSRVSQSIKQQERRIGGGLFERTSRAVRLTPLGERLRDRLRAGYDEIISGIEEATATARGQAGTLTIGTMATQYQSIRAVLDLFRQRHPQCELRMREILPVDPFGPLRAGSIDVGILWQPVREPDLTVGPVLHHEDLVLAVAAGHPLAGRHEVELEDLGDHPVVHPEGPIPDYLWEAHTPSTTPAGRPIRRGLGITTLEEAFRAIADGGVVSPIGSDAASTRQRGDIVFLPITDGPVLHYAPVWRSGGETALIRAFVRAAAEARTRPPSSPGSHRTGGASGIST</sequence>
<organism evidence="7 8">
    <name type="scientific">Micromonospora marina</name>
    <dbReference type="NCBI Taxonomy" id="307120"/>
    <lineage>
        <taxon>Bacteria</taxon>
        <taxon>Bacillati</taxon>
        <taxon>Actinomycetota</taxon>
        <taxon>Actinomycetes</taxon>
        <taxon>Micromonosporales</taxon>
        <taxon>Micromonosporaceae</taxon>
        <taxon>Micromonospora</taxon>
    </lineage>
</organism>
<dbReference type="InterPro" id="IPR005119">
    <property type="entry name" value="LysR_subst-bd"/>
</dbReference>